<keyword evidence="2" id="KW-1185">Reference proteome</keyword>
<organism evidence="1 2">
    <name type="scientific">Gulo gulo</name>
    <name type="common">Wolverine</name>
    <name type="synonym">Gluton</name>
    <dbReference type="NCBI Taxonomy" id="48420"/>
    <lineage>
        <taxon>Eukaryota</taxon>
        <taxon>Metazoa</taxon>
        <taxon>Chordata</taxon>
        <taxon>Craniata</taxon>
        <taxon>Vertebrata</taxon>
        <taxon>Euteleostomi</taxon>
        <taxon>Mammalia</taxon>
        <taxon>Eutheria</taxon>
        <taxon>Laurasiatheria</taxon>
        <taxon>Carnivora</taxon>
        <taxon>Caniformia</taxon>
        <taxon>Musteloidea</taxon>
        <taxon>Mustelidae</taxon>
        <taxon>Guloninae</taxon>
        <taxon>Gulo</taxon>
    </lineage>
</organism>
<feature type="non-terminal residue" evidence="1">
    <location>
        <position position="98"/>
    </location>
</feature>
<feature type="non-terminal residue" evidence="1">
    <location>
        <position position="1"/>
    </location>
</feature>
<proteinExistence type="predicted"/>
<evidence type="ECO:0000313" key="2">
    <source>
        <dbReference type="Proteomes" id="UP000269945"/>
    </source>
</evidence>
<sequence length="98" mass="10131">LGVLRGPSATASFLLGSGERTCSLWQLGDPEGICPPAQPPREIQPCVCGQHDLPASGTFCAVSAAVPPPLPGPAPTTSTCPHVPLSRTIKKWLKCCLS</sequence>
<gene>
    <name evidence="1" type="ORF">BN2614_LOCUS2</name>
</gene>
<evidence type="ECO:0000313" key="1">
    <source>
        <dbReference type="EMBL" id="VCX42006.1"/>
    </source>
</evidence>
<dbReference type="AlphaFoldDB" id="A0A9X9QAG5"/>
<name>A0A9X9QAG5_GULGU</name>
<comment type="caution">
    <text evidence="1">The sequence shown here is derived from an EMBL/GenBank/DDBJ whole genome shotgun (WGS) entry which is preliminary data.</text>
</comment>
<dbReference type="Proteomes" id="UP000269945">
    <property type="component" value="Unassembled WGS sequence"/>
</dbReference>
<accession>A0A9X9QAG5</accession>
<protein>
    <submittedName>
        <fullName evidence="1">Uncharacterized protein</fullName>
    </submittedName>
</protein>
<reference evidence="1 2" key="1">
    <citation type="submission" date="2018-10" db="EMBL/GenBank/DDBJ databases">
        <authorList>
            <person name="Ekblom R."/>
            <person name="Jareborg N."/>
        </authorList>
    </citation>
    <scope>NUCLEOTIDE SEQUENCE [LARGE SCALE GENOMIC DNA]</scope>
    <source>
        <tissue evidence="1">Muscle</tissue>
    </source>
</reference>
<dbReference type="EMBL" id="CYRY02046325">
    <property type="protein sequence ID" value="VCX42006.1"/>
    <property type="molecule type" value="Genomic_DNA"/>
</dbReference>